<feature type="signal peptide" evidence="3">
    <location>
        <begin position="1"/>
        <end position="18"/>
    </location>
</feature>
<reference evidence="4 5" key="1">
    <citation type="journal article" date="2019" name="Nat. Ecol. Evol.">
        <title>Megaphylogeny resolves global patterns of mushroom evolution.</title>
        <authorList>
            <person name="Varga T."/>
            <person name="Krizsan K."/>
            <person name="Foldi C."/>
            <person name="Dima B."/>
            <person name="Sanchez-Garcia M."/>
            <person name="Sanchez-Ramirez S."/>
            <person name="Szollosi G.J."/>
            <person name="Szarkandi J.G."/>
            <person name="Papp V."/>
            <person name="Albert L."/>
            <person name="Andreopoulos W."/>
            <person name="Angelini C."/>
            <person name="Antonin V."/>
            <person name="Barry K.W."/>
            <person name="Bougher N.L."/>
            <person name="Buchanan P."/>
            <person name="Buyck B."/>
            <person name="Bense V."/>
            <person name="Catcheside P."/>
            <person name="Chovatia M."/>
            <person name="Cooper J."/>
            <person name="Damon W."/>
            <person name="Desjardin D."/>
            <person name="Finy P."/>
            <person name="Geml J."/>
            <person name="Haridas S."/>
            <person name="Hughes K."/>
            <person name="Justo A."/>
            <person name="Karasinski D."/>
            <person name="Kautmanova I."/>
            <person name="Kiss B."/>
            <person name="Kocsube S."/>
            <person name="Kotiranta H."/>
            <person name="LaButti K.M."/>
            <person name="Lechner B.E."/>
            <person name="Liimatainen K."/>
            <person name="Lipzen A."/>
            <person name="Lukacs Z."/>
            <person name="Mihaltcheva S."/>
            <person name="Morgado L.N."/>
            <person name="Niskanen T."/>
            <person name="Noordeloos M.E."/>
            <person name="Ohm R.A."/>
            <person name="Ortiz-Santana B."/>
            <person name="Ovrebo C."/>
            <person name="Racz N."/>
            <person name="Riley R."/>
            <person name="Savchenko A."/>
            <person name="Shiryaev A."/>
            <person name="Soop K."/>
            <person name="Spirin V."/>
            <person name="Szebenyi C."/>
            <person name="Tomsovsky M."/>
            <person name="Tulloss R.E."/>
            <person name="Uehling J."/>
            <person name="Grigoriev I.V."/>
            <person name="Vagvolgyi C."/>
            <person name="Papp T."/>
            <person name="Martin F.M."/>
            <person name="Miettinen O."/>
            <person name="Hibbett D.S."/>
            <person name="Nagy L.G."/>
        </authorList>
    </citation>
    <scope>NUCLEOTIDE SEQUENCE [LARGE SCALE GENOMIC DNA]</scope>
    <source>
        <strain evidence="4 5">CBS 962.96</strain>
    </source>
</reference>
<keyword evidence="2" id="KW-1133">Transmembrane helix</keyword>
<evidence type="ECO:0000256" key="1">
    <source>
        <dbReference type="SAM" id="MobiDB-lite"/>
    </source>
</evidence>
<evidence type="ECO:0000313" key="4">
    <source>
        <dbReference type="EMBL" id="THV02802.1"/>
    </source>
</evidence>
<feature type="compositionally biased region" description="Low complexity" evidence="1">
    <location>
        <begin position="54"/>
        <end position="67"/>
    </location>
</feature>
<dbReference type="AlphaFoldDB" id="A0A4S8MJJ1"/>
<feature type="region of interest" description="Disordered" evidence="1">
    <location>
        <begin position="54"/>
        <end position="85"/>
    </location>
</feature>
<feature type="transmembrane region" description="Helical" evidence="2">
    <location>
        <begin position="153"/>
        <end position="173"/>
    </location>
</feature>
<sequence>MRSLIFPLFAVFISLVYAQEATIVDANGDSVVVDVTTNVLGLPTTQTLETLPATTAQATQTTTSTTPDVNAGPVGQPAATSGVPHGPTPYTYTTIVAGETQRVVATFSPTFPETVLSTAPATGTVLDYSEWLSMYGTTNTVSSATKVVLLSRGVFASLVSSVIICVVGGAWIFGMS</sequence>
<protein>
    <submittedName>
        <fullName evidence="4">Uncharacterized protein</fullName>
    </submittedName>
</protein>
<name>A0A4S8MJJ1_DENBC</name>
<keyword evidence="2" id="KW-0812">Transmembrane</keyword>
<proteinExistence type="predicted"/>
<organism evidence="4 5">
    <name type="scientific">Dendrothele bispora (strain CBS 962.96)</name>
    <dbReference type="NCBI Taxonomy" id="1314807"/>
    <lineage>
        <taxon>Eukaryota</taxon>
        <taxon>Fungi</taxon>
        <taxon>Dikarya</taxon>
        <taxon>Basidiomycota</taxon>
        <taxon>Agaricomycotina</taxon>
        <taxon>Agaricomycetes</taxon>
        <taxon>Agaricomycetidae</taxon>
        <taxon>Agaricales</taxon>
        <taxon>Agaricales incertae sedis</taxon>
        <taxon>Dendrothele</taxon>
    </lineage>
</organism>
<evidence type="ECO:0000313" key="5">
    <source>
        <dbReference type="Proteomes" id="UP000297245"/>
    </source>
</evidence>
<feature type="chain" id="PRO_5020584426" evidence="3">
    <location>
        <begin position="19"/>
        <end position="176"/>
    </location>
</feature>
<accession>A0A4S8MJJ1</accession>
<evidence type="ECO:0000256" key="2">
    <source>
        <dbReference type="SAM" id="Phobius"/>
    </source>
</evidence>
<keyword evidence="5" id="KW-1185">Reference proteome</keyword>
<dbReference type="Proteomes" id="UP000297245">
    <property type="component" value="Unassembled WGS sequence"/>
</dbReference>
<gene>
    <name evidence="4" type="ORF">K435DRAFT_748651</name>
</gene>
<evidence type="ECO:0000256" key="3">
    <source>
        <dbReference type="SAM" id="SignalP"/>
    </source>
</evidence>
<keyword evidence="2" id="KW-0472">Membrane</keyword>
<keyword evidence="3" id="KW-0732">Signal</keyword>
<dbReference type="EMBL" id="ML179073">
    <property type="protein sequence ID" value="THV02802.1"/>
    <property type="molecule type" value="Genomic_DNA"/>
</dbReference>
<dbReference type="OrthoDB" id="3257429at2759"/>